<dbReference type="InterPro" id="IPR011011">
    <property type="entry name" value="Znf_FYVE_PHD"/>
</dbReference>
<dbReference type="GO" id="GO:0045740">
    <property type="term" value="P:positive regulation of DNA replication"/>
    <property type="evidence" value="ECO:0007669"/>
    <property type="project" value="TreeGrafter"/>
</dbReference>
<feature type="domain" description="WAC" evidence="16">
    <location>
        <begin position="25"/>
        <end position="131"/>
    </location>
</feature>
<keyword evidence="8 11" id="KW-0539">Nucleus</keyword>
<keyword evidence="7" id="KW-0804">Transcription</keyword>
<dbReference type="PROSITE" id="PS51136">
    <property type="entry name" value="WAC"/>
    <property type="match status" value="1"/>
</dbReference>
<feature type="region of interest" description="Disordered" evidence="12">
    <location>
        <begin position="240"/>
        <end position="259"/>
    </location>
</feature>
<dbReference type="FunFam" id="3.30.40.10:FF:000911">
    <property type="entry name" value="Chromatin accessibility complex (CHRAC)"/>
    <property type="match status" value="1"/>
</dbReference>
<feature type="compositionally biased region" description="Basic and acidic residues" evidence="12">
    <location>
        <begin position="265"/>
        <end position="287"/>
    </location>
</feature>
<dbReference type="Proteomes" id="UP000504634">
    <property type="component" value="Unplaced"/>
</dbReference>
<feature type="compositionally biased region" description="Polar residues" evidence="12">
    <location>
        <begin position="1223"/>
        <end position="1235"/>
    </location>
</feature>
<proteinExistence type="predicted"/>
<accession>A0A6J2T4B5</accession>
<evidence type="ECO:0000256" key="9">
    <source>
        <dbReference type="PROSITE-ProRule" id="PRU00035"/>
    </source>
</evidence>
<reference evidence="18" key="1">
    <citation type="submission" date="2025-08" db="UniProtKB">
        <authorList>
            <consortium name="RefSeq"/>
        </authorList>
    </citation>
    <scope>IDENTIFICATION</scope>
    <source>
        <strain evidence="18">11010-0011.00</strain>
        <tissue evidence="18">Whole body</tissue>
    </source>
</reference>
<keyword evidence="5" id="KW-0805">Transcription regulation</keyword>
<evidence type="ECO:0000256" key="12">
    <source>
        <dbReference type="SAM" id="MobiDB-lite"/>
    </source>
</evidence>
<feature type="domain" description="PHD-type" evidence="14">
    <location>
        <begin position="1126"/>
        <end position="1176"/>
    </location>
</feature>
<dbReference type="Pfam" id="PF00628">
    <property type="entry name" value="PHD"/>
    <property type="match status" value="1"/>
</dbReference>
<comment type="subcellular location">
    <subcellularLocation>
        <location evidence="1 11">Nucleus</location>
    </subcellularLocation>
</comment>
<dbReference type="Pfam" id="PF00439">
    <property type="entry name" value="Bromodomain"/>
    <property type="match status" value="1"/>
</dbReference>
<feature type="domain" description="PHD-type" evidence="14">
    <location>
        <begin position="1312"/>
        <end position="1357"/>
    </location>
</feature>
<evidence type="ECO:0000256" key="2">
    <source>
        <dbReference type="ARBA" id="ARBA00022723"/>
    </source>
</evidence>
<feature type="compositionally biased region" description="Basic and acidic residues" evidence="12">
    <location>
        <begin position="244"/>
        <end position="256"/>
    </location>
</feature>
<dbReference type="RefSeq" id="XP_030370028.1">
    <property type="nucleotide sequence ID" value="XM_030514168.1"/>
</dbReference>
<dbReference type="PROSITE" id="PS01359">
    <property type="entry name" value="ZF_PHD_1"/>
    <property type="match status" value="2"/>
</dbReference>
<feature type="region of interest" description="Disordered" evidence="12">
    <location>
        <begin position="1184"/>
        <end position="1306"/>
    </location>
</feature>
<dbReference type="PANTHER" id="PTHR46510:SF1">
    <property type="entry name" value="BROMODOMAIN ADJACENT TO ZINC FINGER DOMAIN PROTEIN 1A"/>
    <property type="match status" value="1"/>
</dbReference>
<evidence type="ECO:0000256" key="4">
    <source>
        <dbReference type="ARBA" id="ARBA00022833"/>
    </source>
</evidence>
<evidence type="ECO:0000259" key="15">
    <source>
        <dbReference type="PROSITE" id="PS50827"/>
    </source>
</evidence>
<dbReference type="GO" id="GO:0031445">
    <property type="term" value="P:regulation of heterochromatin formation"/>
    <property type="evidence" value="ECO:0007669"/>
    <property type="project" value="TreeGrafter"/>
</dbReference>
<feature type="compositionally biased region" description="Low complexity" evidence="12">
    <location>
        <begin position="1407"/>
        <end position="1422"/>
    </location>
</feature>
<dbReference type="InterPro" id="IPR001965">
    <property type="entry name" value="Znf_PHD"/>
</dbReference>
<dbReference type="InterPro" id="IPR019787">
    <property type="entry name" value="Znf_PHD-finger"/>
</dbReference>
<feature type="compositionally biased region" description="Acidic residues" evidence="12">
    <location>
        <begin position="985"/>
        <end position="996"/>
    </location>
</feature>
<dbReference type="OrthoDB" id="332390at2759"/>
<name>A0A6J2T4B5_DROLE</name>
<dbReference type="GO" id="GO:0008270">
    <property type="term" value="F:zinc ion binding"/>
    <property type="evidence" value="ECO:0007669"/>
    <property type="project" value="UniProtKB-KW"/>
</dbReference>
<dbReference type="Gene3D" id="3.30.40.10">
    <property type="entry name" value="Zinc/RING finger domain, C3HC4 (zinc finger)"/>
    <property type="match status" value="2"/>
</dbReference>
<evidence type="ECO:0000259" key="14">
    <source>
        <dbReference type="PROSITE" id="PS50016"/>
    </source>
</evidence>
<dbReference type="Gene3D" id="1.20.920.10">
    <property type="entry name" value="Bromodomain-like"/>
    <property type="match status" value="1"/>
</dbReference>
<dbReference type="PANTHER" id="PTHR46510">
    <property type="entry name" value="BROMODOMAIN ADJACENT TO ZINC FINGER DOMAIN PROTEIN 1A"/>
    <property type="match status" value="1"/>
</dbReference>
<dbReference type="Pfam" id="PF10537">
    <property type="entry name" value="WAC_Acf1_DNA_bd"/>
    <property type="match status" value="1"/>
</dbReference>
<dbReference type="InterPro" id="IPR036427">
    <property type="entry name" value="Bromodomain-like_sf"/>
</dbReference>
<dbReference type="GO" id="GO:0008623">
    <property type="term" value="C:CHRAC"/>
    <property type="evidence" value="ECO:0007669"/>
    <property type="project" value="TreeGrafter"/>
</dbReference>
<feature type="region of interest" description="Disordered" evidence="12">
    <location>
        <begin position="265"/>
        <end position="288"/>
    </location>
</feature>
<dbReference type="InterPro" id="IPR013083">
    <property type="entry name" value="Znf_RING/FYVE/PHD"/>
</dbReference>
<evidence type="ECO:0000313" key="18">
    <source>
        <dbReference type="RefSeq" id="XP_030370028.1"/>
    </source>
</evidence>
<gene>
    <name evidence="18" type="primary">LOC115620766</name>
</gene>
<dbReference type="GO" id="GO:0003677">
    <property type="term" value="F:DNA binding"/>
    <property type="evidence" value="ECO:0007669"/>
    <property type="project" value="TreeGrafter"/>
</dbReference>
<feature type="compositionally biased region" description="Basic residues" evidence="12">
    <location>
        <begin position="1237"/>
        <end position="1252"/>
    </location>
</feature>
<feature type="region of interest" description="Disordered" evidence="12">
    <location>
        <begin position="957"/>
        <end position="1031"/>
    </location>
</feature>
<dbReference type="Pfam" id="PF15613">
    <property type="entry name" value="WSD"/>
    <property type="match status" value="1"/>
</dbReference>
<feature type="compositionally biased region" description="Basic and acidic residues" evidence="12">
    <location>
        <begin position="726"/>
        <end position="753"/>
    </location>
</feature>
<protein>
    <submittedName>
        <fullName evidence="18">Bromodomain adjacent to zinc finger domain protein 1A</fullName>
    </submittedName>
</protein>
<dbReference type="CDD" id="cd15543">
    <property type="entry name" value="PHD_RSF1"/>
    <property type="match status" value="1"/>
</dbReference>
<dbReference type="PROSITE" id="PS50014">
    <property type="entry name" value="BROMODOMAIN_2"/>
    <property type="match status" value="1"/>
</dbReference>
<evidence type="ECO:0000256" key="1">
    <source>
        <dbReference type="ARBA" id="ARBA00004123"/>
    </source>
</evidence>
<keyword evidence="4" id="KW-0862">Zinc</keyword>
<feature type="region of interest" description="Disordered" evidence="12">
    <location>
        <begin position="726"/>
        <end position="777"/>
    </location>
</feature>
<evidence type="ECO:0000259" key="16">
    <source>
        <dbReference type="PROSITE" id="PS51136"/>
    </source>
</evidence>
<evidence type="ECO:0000256" key="10">
    <source>
        <dbReference type="PROSITE-ProRule" id="PRU00146"/>
    </source>
</evidence>
<dbReference type="GeneID" id="115620766"/>
<feature type="compositionally biased region" description="Acidic residues" evidence="12">
    <location>
        <begin position="1201"/>
        <end position="1222"/>
    </location>
</feature>
<feature type="compositionally biased region" description="Polar residues" evidence="12">
    <location>
        <begin position="756"/>
        <end position="767"/>
    </location>
</feature>
<dbReference type="InterPro" id="IPR019786">
    <property type="entry name" value="Zinc_finger_PHD-type_CS"/>
</dbReference>
<organism evidence="17 18">
    <name type="scientific">Drosophila lebanonensis</name>
    <name type="common">Fruit fly</name>
    <name type="synonym">Scaptodrosophila lebanonensis</name>
    <dbReference type="NCBI Taxonomy" id="7225"/>
    <lineage>
        <taxon>Eukaryota</taxon>
        <taxon>Metazoa</taxon>
        <taxon>Ecdysozoa</taxon>
        <taxon>Arthropoda</taxon>
        <taxon>Hexapoda</taxon>
        <taxon>Insecta</taxon>
        <taxon>Pterygota</taxon>
        <taxon>Neoptera</taxon>
        <taxon>Endopterygota</taxon>
        <taxon>Diptera</taxon>
        <taxon>Brachycera</taxon>
        <taxon>Muscomorpha</taxon>
        <taxon>Ephydroidea</taxon>
        <taxon>Drosophilidae</taxon>
        <taxon>Scaptodrosophila</taxon>
    </lineage>
</organism>
<feature type="domain" description="DDT" evidence="15">
    <location>
        <begin position="359"/>
        <end position="424"/>
    </location>
</feature>
<dbReference type="SUPFAM" id="SSF57903">
    <property type="entry name" value="FYVE/PHD zinc finger"/>
    <property type="match status" value="2"/>
</dbReference>
<keyword evidence="3 10" id="KW-0863">Zinc-finger</keyword>
<feature type="domain" description="Bromo" evidence="13">
    <location>
        <begin position="1447"/>
        <end position="1517"/>
    </location>
</feature>
<dbReference type="PRINTS" id="PR00503">
    <property type="entry name" value="BROMODOMAIN"/>
</dbReference>
<dbReference type="SMART" id="SM00571">
    <property type="entry name" value="DDT"/>
    <property type="match status" value="1"/>
</dbReference>
<evidence type="ECO:0000313" key="17">
    <source>
        <dbReference type="Proteomes" id="UP000504634"/>
    </source>
</evidence>
<dbReference type="InterPro" id="IPR028941">
    <property type="entry name" value="WHIM2_dom"/>
</dbReference>
<evidence type="ECO:0000256" key="3">
    <source>
        <dbReference type="ARBA" id="ARBA00022771"/>
    </source>
</evidence>
<feature type="region of interest" description="Disordered" evidence="12">
    <location>
        <begin position="1355"/>
        <end position="1432"/>
    </location>
</feature>
<dbReference type="GO" id="GO:0000228">
    <property type="term" value="C:nuclear chromosome"/>
    <property type="evidence" value="ECO:0007669"/>
    <property type="project" value="TreeGrafter"/>
</dbReference>
<sequence>MPICKREGFDLNQSESKHETFHDNDLVFCCYITKRIFRDYEDYFRHVMVINSTVWQCEATGRDSLTYEEALKSERVARKKMEQFKQSLRAPTLLVIEHARQSAVKTLHLIVTKFLRKRYFLNEEVTTLNKKNISYIVVGIKPPKNAPEPANGVYENTEDLEYRLREVKGDESTEITVPFEQLRRLRMEFTNENLQMYIKNNVTRVDGILRPKPDVYKQYVTDRKITFSSIFIGKMPRYSPAKIKRPDQAPSKDTKKQATLNKYLVKGDEANKEEPSTVEQQKNEKAAKAKSLQAEMERMRLEKIEKLAEKERQKAEKKAQLLERVETECNNLLTKTDDLERSDQRLLPIYRPIITHVPVQLLGDGFMLREFMHSYAGLLSGIEVFRQNLSFYEMSRALTAREVAGPLSDILLILLGTVFDLQKEEEEECPHKYLIGYGPKDREPYRSMSDATRSHFYAERHFSFKINELPLDALTLSEVLRLHLLSSGAAVTERAEKWRVMYRNGYSSREDPGLELRMQHAHILRALKNYSIYQFSFVDIMRVIRCLMAQILTYSGTINVIEERMEQAAKARIELRTLVAAENRRVAAVDSQKRKMTNEYNQQCMTDELKSDAEKKKTLGDKLNRRIAELLALSDRERRKHETQVLSLRSQLFNFLVYLGSDRCYRKYYVLESIPGIFIEHPPDSMDICLNQPPQNKTQADIRNLAELPTNRKNLRTYLLKLYGDERKRGRRSSKPEVPKQSLENKENQEHRVNGLSKSTSSLTNGTHPEASVDDPGVETDVAACENEDSPTQYQLLMCSGDKRNCIVHNDRNAGRQRWAYIYKPEEIEALVNALNPLGWRESSLRDELTSLRSLIEQHVKNCPVDLLSLEDEKRRQSFRNAMHQETHRKYGKANFGLPDDTDLSEVMQLHLIDRILQFESDIYTGDLGRLKVKDMQKWRDDLLNRRYDPQGKLQWGPIGIGVRQTGGANQEEDVNSENGSTYGGDEEDGELEAESAEPYVSRAFGSKPYRDPGEQLGPTLEIESEDSADDDVPLLESEELQSQVHKLASALLQVEQAIEKRFLKEPYGVTTRETNKEKLELKQRAGQARLKQWEVSLMESTSFAQVFLHLNILHDCIMWARSTNKSLCSVCRRGSDPEKMLLCDECNGGTHMFCMKPKMRTVPDGNWYCGRCVKNLGLKNEVQPEQKKRAAQKKRKFIVEEDEELADEEQNDEDNNEEQMDVSDNTSEASSANVKSAHKRRASGRRSGRQLKSKEIEQELDEDDEEAEEEPHSDDEQMADESDVAESDNGDDENNEEIYDKDAEESEVEEEKICMICWYDGSEVCCARCNDWYHLECEQLKRRPRADFVCKKCKGGDTRRRPRQNADGDADDDGDDEPHAKRSRSFRTSLRISMQNGEASEKSSTRHSNNNNNSTSNNNNRRSGRRTNDNLPLNSAALYDLLEQTMKHKSAWPFLRPVLSSEVPDYHKIIKSPMDLAKVKSKLNMGAYQINEELLNDIQLVFRNCDLYNVQGNEIYDAGSQLERFVIARCKDLQLPFKPSDMNAEAIC</sequence>
<dbReference type="GO" id="GO:0006338">
    <property type="term" value="P:chromatin remodeling"/>
    <property type="evidence" value="ECO:0007669"/>
    <property type="project" value="InterPro"/>
</dbReference>
<dbReference type="SMART" id="SM00297">
    <property type="entry name" value="BROMO"/>
    <property type="match status" value="1"/>
</dbReference>
<dbReference type="InterPro" id="IPR018501">
    <property type="entry name" value="DDT_dom"/>
</dbReference>
<dbReference type="GO" id="GO:0006355">
    <property type="term" value="P:regulation of DNA-templated transcription"/>
    <property type="evidence" value="ECO:0007669"/>
    <property type="project" value="TreeGrafter"/>
</dbReference>
<evidence type="ECO:0000256" key="5">
    <source>
        <dbReference type="ARBA" id="ARBA00023015"/>
    </source>
</evidence>
<keyword evidence="17" id="KW-1185">Reference proteome</keyword>
<keyword evidence="2" id="KW-0479">Metal-binding</keyword>
<evidence type="ECO:0000256" key="8">
    <source>
        <dbReference type="ARBA" id="ARBA00023242"/>
    </source>
</evidence>
<dbReference type="InterPro" id="IPR047171">
    <property type="entry name" value="BAZ1A"/>
</dbReference>
<feature type="compositionally biased region" description="Polar residues" evidence="12">
    <location>
        <begin position="1387"/>
        <end position="1399"/>
    </location>
</feature>
<dbReference type="CTD" id="387569"/>
<dbReference type="SUPFAM" id="SSF47370">
    <property type="entry name" value="Bromodomain"/>
    <property type="match status" value="1"/>
</dbReference>
<dbReference type="PROSITE" id="PS50016">
    <property type="entry name" value="ZF_PHD_2"/>
    <property type="match status" value="2"/>
</dbReference>
<evidence type="ECO:0000256" key="11">
    <source>
        <dbReference type="PROSITE-ProRule" id="PRU00475"/>
    </source>
</evidence>
<keyword evidence="6 9" id="KW-0103">Bromodomain</keyword>
<feature type="compositionally biased region" description="Acidic residues" evidence="12">
    <location>
        <begin position="1259"/>
        <end position="1306"/>
    </location>
</feature>
<evidence type="ECO:0000259" key="13">
    <source>
        <dbReference type="PROSITE" id="PS50014"/>
    </source>
</evidence>
<evidence type="ECO:0000256" key="7">
    <source>
        <dbReference type="ARBA" id="ARBA00023163"/>
    </source>
</evidence>
<dbReference type="SMART" id="SM00249">
    <property type="entry name" value="PHD"/>
    <property type="match status" value="2"/>
</dbReference>
<dbReference type="InterPro" id="IPR013136">
    <property type="entry name" value="WSTF_Acf1_Cbp146"/>
</dbReference>
<evidence type="ECO:0000256" key="6">
    <source>
        <dbReference type="ARBA" id="ARBA00023117"/>
    </source>
</evidence>
<dbReference type="InterPro" id="IPR001487">
    <property type="entry name" value="Bromodomain"/>
</dbReference>
<dbReference type="PROSITE" id="PS50827">
    <property type="entry name" value="DDT"/>
    <property type="match status" value="1"/>
</dbReference>